<sequence length="205" mass="23328">MKYVFIVNVPYIASDRPPQEFKLRYGRRKETISLGHGMSYERGNVLMDDKAEGPRGRNKREEPSLELIGQPSRLRMLFGDYLGDDWKGKEMSATYYDCLGISFSRSTLKTIENHTPTSKINNSTTMIDLKEIINSINSADSGASKEALFKLKPHSDGYKKQRLLKAQDTKTLIEHINRLTLQGLPPTKAIRTRADSPAWIAPFYN</sequence>
<keyword evidence="2" id="KW-1185">Reference proteome</keyword>
<evidence type="ECO:0000313" key="1">
    <source>
        <dbReference type="EMBL" id="KAF2462862.1"/>
    </source>
</evidence>
<name>A0ACB6Q9R5_9PLEO</name>
<comment type="caution">
    <text evidence="1">The sequence shown here is derived from an EMBL/GenBank/DDBJ whole genome shotgun (WGS) entry which is preliminary data.</text>
</comment>
<proteinExistence type="predicted"/>
<protein>
    <submittedName>
        <fullName evidence="1">Uncharacterized protein</fullName>
    </submittedName>
</protein>
<organism evidence="1 2">
    <name type="scientific">Lindgomyces ingoldianus</name>
    <dbReference type="NCBI Taxonomy" id="673940"/>
    <lineage>
        <taxon>Eukaryota</taxon>
        <taxon>Fungi</taxon>
        <taxon>Dikarya</taxon>
        <taxon>Ascomycota</taxon>
        <taxon>Pezizomycotina</taxon>
        <taxon>Dothideomycetes</taxon>
        <taxon>Pleosporomycetidae</taxon>
        <taxon>Pleosporales</taxon>
        <taxon>Lindgomycetaceae</taxon>
        <taxon>Lindgomyces</taxon>
    </lineage>
</organism>
<accession>A0ACB6Q9R5</accession>
<reference evidence="1" key="1">
    <citation type="journal article" date="2020" name="Stud. Mycol.">
        <title>101 Dothideomycetes genomes: a test case for predicting lifestyles and emergence of pathogens.</title>
        <authorList>
            <person name="Haridas S."/>
            <person name="Albert R."/>
            <person name="Binder M."/>
            <person name="Bloem J."/>
            <person name="Labutti K."/>
            <person name="Salamov A."/>
            <person name="Andreopoulos B."/>
            <person name="Baker S."/>
            <person name="Barry K."/>
            <person name="Bills G."/>
            <person name="Bluhm B."/>
            <person name="Cannon C."/>
            <person name="Castanera R."/>
            <person name="Culley D."/>
            <person name="Daum C."/>
            <person name="Ezra D."/>
            <person name="Gonzalez J."/>
            <person name="Henrissat B."/>
            <person name="Kuo A."/>
            <person name="Liang C."/>
            <person name="Lipzen A."/>
            <person name="Lutzoni F."/>
            <person name="Magnuson J."/>
            <person name="Mondo S."/>
            <person name="Nolan M."/>
            <person name="Ohm R."/>
            <person name="Pangilinan J."/>
            <person name="Park H.-J."/>
            <person name="Ramirez L."/>
            <person name="Alfaro M."/>
            <person name="Sun H."/>
            <person name="Tritt A."/>
            <person name="Yoshinaga Y."/>
            <person name="Zwiers L.-H."/>
            <person name="Turgeon B."/>
            <person name="Goodwin S."/>
            <person name="Spatafora J."/>
            <person name="Crous P."/>
            <person name="Grigoriev I."/>
        </authorList>
    </citation>
    <scope>NUCLEOTIDE SEQUENCE</scope>
    <source>
        <strain evidence="1">ATCC 200398</strain>
    </source>
</reference>
<evidence type="ECO:0000313" key="2">
    <source>
        <dbReference type="Proteomes" id="UP000799755"/>
    </source>
</evidence>
<dbReference type="Proteomes" id="UP000799755">
    <property type="component" value="Unassembled WGS sequence"/>
</dbReference>
<dbReference type="EMBL" id="MU003560">
    <property type="protein sequence ID" value="KAF2462862.1"/>
    <property type="molecule type" value="Genomic_DNA"/>
</dbReference>
<gene>
    <name evidence="1" type="ORF">BDR25DRAFT_363442</name>
</gene>